<dbReference type="EMBL" id="JBHSBA010000014">
    <property type="protein sequence ID" value="MFC4127399.1"/>
    <property type="molecule type" value="Genomic_DNA"/>
</dbReference>
<keyword evidence="2" id="KW-1185">Reference proteome</keyword>
<evidence type="ECO:0000313" key="1">
    <source>
        <dbReference type="EMBL" id="MFC4127399.1"/>
    </source>
</evidence>
<sequence>MTTLEDTNVCRVCFAPIAYRRRLNGEWLPLDCDPDEFGTIRVQGDRAVVLTGVDLIEAKRRGVTRYRLHRPTEGCKPWLP</sequence>
<dbReference type="RefSeq" id="WP_378552757.1">
    <property type="nucleotide sequence ID" value="NZ_JBHSBA010000014.1"/>
</dbReference>
<protein>
    <submittedName>
        <fullName evidence="1">Uncharacterized protein</fullName>
    </submittedName>
</protein>
<dbReference type="Proteomes" id="UP001595767">
    <property type="component" value="Unassembled WGS sequence"/>
</dbReference>
<organism evidence="1 2">
    <name type="scientific">Nocardia rhizosphaerae</name>
    <dbReference type="NCBI Taxonomy" id="1691571"/>
    <lineage>
        <taxon>Bacteria</taxon>
        <taxon>Bacillati</taxon>
        <taxon>Actinomycetota</taxon>
        <taxon>Actinomycetes</taxon>
        <taxon>Mycobacteriales</taxon>
        <taxon>Nocardiaceae</taxon>
        <taxon>Nocardia</taxon>
    </lineage>
</organism>
<name>A0ABV8L960_9NOCA</name>
<accession>A0ABV8L960</accession>
<comment type="caution">
    <text evidence="1">The sequence shown here is derived from an EMBL/GenBank/DDBJ whole genome shotgun (WGS) entry which is preliminary data.</text>
</comment>
<proteinExistence type="predicted"/>
<reference evidence="2" key="1">
    <citation type="journal article" date="2019" name="Int. J. Syst. Evol. Microbiol.">
        <title>The Global Catalogue of Microorganisms (GCM) 10K type strain sequencing project: providing services to taxonomists for standard genome sequencing and annotation.</title>
        <authorList>
            <consortium name="The Broad Institute Genomics Platform"/>
            <consortium name="The Broad Institute Genome Sequencing Center for Infectious Disease"/>
            <person name="Wu L."/>
            <person name="Ma J."/>
        </authorList>
    </citation>
    <scope>NUCLEOTIDE SEQUENCE [LARGE SCALE GENOMIC DNA]</scope>
    <source>
        <strain evidence="2">CGMCC 4.7204</strain>
    </source>
</reference>
<gene>
    <name evidence="1" type="ORF">ACFOW8_20935</name>
</gene>
<evidence type="ECO:0000313" key="2">
    <source>
        <dbReference type="Proteomes" id="UP001595767"/>
    </source>
</evidence>